<evidence type="ECO:0000313" key="3">
    <source>
        <dbReference type="Proteomes" id="UP000749646"/>
    </source>
</evidence>
<feature type="non-terminal residue" evidence="2">
    <location>
        <position position="330"/>
    </location>
</feature>
<dbReference type="AlphaFoldDB" id="A0A9P6IXE8"/>
<reference evidence="2" key="1">
    <citation type="journal article" date="2020" name="Fungal Divers.">
        <title>Resolving the Mortierellaceae phylogeny through synthesis of multi-gene phylogenetics and phylogenomics.</title>
        <authorList>
            <person name="Vandepol N."/>
            <person name="Liber J."/>
            <person name="Desiro A."/>
            <person name="Na H."/>
            <person name="Kennedy M."/>
            <person name="Barry K."/>
            <person name="Grigoriev I.V."/>
            <person name="Miller A.N."/>
            <person name="O'Donnell K."/>
            <person name="Stajich J.E."/>
            <person name="Bonito G."/>
        </authorList>
    </citation>
    <scope>NUCLEOTIDE SEQUENCE</scope>
    <source>
        <strain evidence="2">MES-2147</strain>
    </source>
</reference>
<evidence type="ECO:0000313" key="2">
    <source>
        <dbReference type="EMBL" id="KAF9948044.1"/>
    </source>
</evidence>
<dbReference type="EMBL" id="JAAAHW010007475">
    <property type="protein sequence ID" value="KAF9948044.1"/>
    <property type="molecule type" value="Genomic_DNA"/>
</dbReference>
<sequence>MDLSTTEDLPKENGIQAIQVDQSKTERNQPEELQVLYNNLQVSFEDVVMEKQSVDSELDRTRGAYHELHRQYVDLQQKLDKRERDYEVMSRNYLEHVRLIRATDDDHSTIMDRLTQLKASIEHLIRKAQGTRSVNLNKEAAVEHFRNSGLLKDFPVPEDKLESYHLNLYMESVVMSTLVSSFFDKPLSCIFEYNKGFKEIYTWMLTRNEKLAVRWRQQLCKMLADDPATKIRQEEEVAMTAKALSELVSKVYANINELNKIKDICNKSFELAIAMTGLESVISPISVSLGTQYDEETMGTSLKSNPEGKVALVIFPAFRDSDCAFDIRPK</sequence>
<feature type="coiled-coil region" evidence="1">
    <location>
        <begin position="58"/>
        <end position="92"/>
    </location>
</feature>
<proteinExistence type="predicted"/>
<keyword evidence="1" id="KW-0175">Coiled coil</keyword>
<protein>
    <submittedName>
        <fullName evidence="2">Uncharacterized protein</fullName>
    </submittedName>
</protein>
<gene>
    <name evidence="2" type="ORF">BGZ65_008343</name>
</gene>
<organism evidence="2 3">
    <name type="scientific">Modicella reniformis</name>
    <dbReference type="NCBI Taxonomy" id="1440133"/>
    <lineage>
        <taxon>Eukaryota</taxon>
        <taxon>Fungi</taxon>
        <taxon>Fungi incertae sedis</taxon>
        <taxon>Mucoromycota</taxon>
        <taxon>Mortierellomycotina</taxon>
        <taxon>Mortierellomycetes</taxon>
        <taxon>Mortierellales</taxon>
        <taxon>Mortierellaceae</taxon>
        <taxon>Modicella</taxon>
    </lineage>
</organism>
<keyword evidence="3" id="KW-1185">Reference proteome</keyword>
<evidence type="ECO:0000256" key="1">
    <source>
        <dbReference type="SAM" id="Coils"/>
    </source>
</evidence>
<accession>A0A9P6IXE8</accession>
<dbReference type="Proteomes" id="UP000749646">
    <property type="component" value="Unassembled WGS sequence"/>
</dbReference>
<dbReference type="OrthoDB" id="2439595at2759"/>
<name>A0A9P6IXE8_9FUNG</name>
<comment type="caution">
    <text evidence="2">The sequence shown here is derived from an EMBL/GenBank/DDBJ whole genome shotgun (WGS) entry which is preliminary data.</text>
</comment>